<comment type="subcellular location">
    <subcellularLocation>
        <location evidence="1">Membrane</location>
        <topology evidence="1">Multi-pass membrane protein</topology>
    </subcellularLocation>
</comment>
<keyword evidence="9" id="KW-1185">Reference proteome</keyword>
<dbReference type="GeneID" id="28989219"/>
<feature type="domain" description="STAS" evidence="7">
    <location>
        <begin position="500"/>
        <end position="631"/>
    </location>
</feature>
<feature type="transmembrane region" description="Helical" evidence="6">
    <location>
        <begin position="256"/>
        <end position="279"/>
    </location>
</feature>
<dbReference type="Pfam" id="PF00916">
    <property type="entry name" value="Sulfate_transp"/>
    <property type="match status" value="1"/>
</dbReference>
<dbReference type="Proteomes" id="UP000077315">
    <property type="component" value="Unassembled WGS sequence"/>
</dbReference>
<accession>A0A163AGB2</accession>
<keyword evidence="3 6" id="KW-1133">Transmembrane helix</keyword>
<dbReference type="InterPro" id="IPR001902">
    <property type="entry name" value="SLC26A/SulP_fam"/>
</dbReference>
<evidence type="ECO:0000256" key="5">
    <source>
        <dbReference type="SAM" id="MobiDB-lite"/>
    </source>
</evidence>
<feature type="transmembrane region" description="Helical" evidence="6">
    <location>
        <begin position="21"/>
        <end position="43"/>
    </location>
</feature>
<dbReference type="PANTHER" id="PTHR11814">
    <property type="entry name" value="SULFATE TRANSPORTER"/>
    <property type="match status" value="1"/>
</dbReference>
<dbReference type="OrthoDB" id="288203at2759"/>
<feature type="transmembrane region" description="Helical" evidence="6">
    <location>
        <begin position="82"/>
        <end position="99"/>
    </location>
</feature>
<feature type="region of interest" description="Disordered" evidence="5">
    <location>
        <begin position="696"/>
        <end position="715"/>
    </location>
</feature>
<feature type="transmembrane region" description="Helical" evidence="6">
    <location>
        <begin position="55"/>
        <end position="75"/>
    </location>
</feature>
<dbReference type="AlphaFoldDB" id="A0A163AGB2"/>
<dbReference type="RefSeq" id="XP_018291341.1">
    <property type="nucleotide sequence ID" value="XM_018428313.1"/>
</dbReference>
<proteinExistence type="predicted"/>
<dbReference type="STRING" id="763407.A0A163AGB2"/>
<organism evidence="8 9">
    <name type="scientific">Phycomyces blakesleeanus (strain ATCC 8743b / DSM 1359 / FGSC 10004 / NBRC 33097 / NRRL 1555)</name>
    <dbReference type="NCBI Taxonomy" id="763407"/>
    <lineage>
        <taxon>Eukaryota</taxon>
        <taxon>Fungi</taxon>
        <taxon>Fungi incertae sedis</taxon>
        <taxon>Mucoromycota</taxon>
        <taxon>Mucoromycotina</taxon>
        <taxon>Mucoromycetes</taxon>
        <taxon>Mucorales</taxon>
        <taxon>Phycomycetaceae</taxon>
        <taxon>Phycomyces</taxon>
    </lineage>
</organism>
<dbReference type="FunCoup" id="A0A163AGB2">
    <property type="interactions" value="39"/>
</dbReference>
<dbReference type="GO" id="GO:0016020">
    <property type="term" value="C:membrane"/>
    <property type="evidence" value="ECO:0007669"/>
    <property type="project" value="UniProtKB-SubCell"/>
</dbReference>
<evidence type="ECO:0000313" key="9">
    <source>
        <dbReference type="Proteomes" id="UP000077315"/>
    </source>
</evidence>
<dbReference type="PROSITE" id="PS50801">
    <property type="entry name" value="STAS"/>
    <property type="match status" value="1"/>
</dbReference>
<evidence type="ECO:0000256" key="1">
    <source>
        <dbReference type="ARBA" id="ARBA00004141"/>
    </source>
</evidence>
<feature type="transmembrane region" description="Helical" evidence="6">
    <location>
        <begin position="135"/>
        <end position="156"/>
    </location>
</feature>
<evidence type="ECO:0000256" key="2">
    <source>
        <dbReference type="ARBA" id="ARBA00022692"/>
    </source>
</evidence>
<evidence type="ECO:0000259" key="7">
    <source>
        <dbReference type="PROSITE" id="PS50801"/>
    </source>
</evidence>
<dbReference type="VEuPathDB" id="FungiDB:PHYBLDRAFT_112851"/>
<dbReference type="EMBL" id="KV440981">
    <property type="protein sequence ID" value="OAD73301.1"/>
    <property type="molecule type" value="Genomic_DNA"/>
</dbReference>
<dbReference type="InterPro" id="IPR036513">
    <property type="entry name" value="STAS_dom_sf"/>
</dbReference>
<dbReference type="InParanoid" id="A0A163AGB2"/>
<evidence type="ECO:0000256" key="6">
    <source>
        <dbReference type="SAM" id="Phobius"/>
    </source>
</evidence>
<gene>
    <name evidence="8" type="ORF">PHYBLDRAFT_112851</name>
</gene>
<protein>
    <recommendedName>
        <fullName evidence="7">STAS domain-containing protein</fullName>
    </recommendedName>
</protein>
<dbReference type="GO" id="GO:0055085">
    <property type="term" value="P:transmembrane transport"/>
    <property type="evidence" value="ECO:0007669"/>
    <property type="project" value="InterPro"/>
</dbReference>
<dbReference type="Pfam" id="PF01740">
    <property type="entry name" value="STAS"/>
    <property type="match status" value="1"/>
</dbReference>
<sequence>MNRTTKYPSDERSYHEETRLFISNIPNYTYDYLVGIFPIATWIHRYNTRWFLKDLVAGITVGIVVVPQGMGYAKIACLPPQYGLYTAFVGLCVYCLFATSKDISIGPTAVMSLLVGQTITRVVSENPTITGPDVAAALSLFTGMATLAIGLLRLGILVDLVPGPAIAGFMTASALTITIGQIPKLLGIPNINTQEPTFRLLVHVFQKCWDLRLDAVFGLVGLVWLYGLRSMCLGLAKKYPRYSETFFFISIMRNGLLVIFGTLGAFVINIGKTVSPISILKDIPSGFNSIAAPHIDSTLVSSIAGTLPSAIVILVLEHIAIGKAFGRINDYSINPNQEIIAIGFTNIWASFLGAYPSTGSFSRTAIKARSGVQTPFAGLFSGIVVLLSLYILTPAFYYIPDAILSAIVIHAVVDLVSKPRYVKQLSAVSVWELVIFLSSVIVTFFTSVENGIYASVFLSVMILLFRIARPRVWVLGGVPSLEPQTAVFGHSLSLAKEQAVYQSDALPPGILLCRIEESITYLNSSYVVDRVVDYCKEHTRRRDYNDESSAGRAWNDSDTGTSDLDLSLSFRPRLHALILDFGSVNHLDSSGLQALVDIQTTLNRYSGHTIEFHFIRLTHMPIRHTLLVAGFGKSDTELPSLPKTGDTSSSQPIISVQQNSANYGTIQPVGKTLLKDKPYPFFHDTAYEAIRASLSTLSPDSNNNNNNDINQSVVV</sequence>
<dbReference type="NCBIfam" id="TIGR00815">
    <property type="entry name" value="sulP"/>
    <property type="match status" value="1"/>
</dbReference>
<feature type="transmembrane region" description="Helical" evidence="6">
    <location>
        <begin position="215"/>
        <end position="236"/>
    </location>
</feature>
<keyword evidence="4 6" id="KW-0472">Membrane</keyword>
<dbReference type="CDD" id="cd07042">
    <property type="entry name" value="STAS_SulP_like_sulfate_transporter"/>
    <property type="match status" value="1"/>
</dbReference>
<dbReference type="InterPro" id="IPR002645">
    <property type="entry name" value="STAS_dom"/>
</dbReference>
<feature type="transmembrane region" description="Helical" evidence="6">
    <location>
        <begin position="299"/>
        <end position="321"/>
    </location>
</feature>
<feature type="transmembrane region" description="Helical" evidence="6">
    <location>
        <begin position="428"/>
        <end position="445"/>
    </location>
</feature>
<dbReference type="InterPro" id="IPR011547">
    <property type="entry name" value="SLC26A/SulP_dom"/>
</dbReference>
<dbReference type="SUPFAM" id="SSF52091">
    <property type="entry name" value="SpoIIaa-like"/>
    <property type="match status" value="1"/>
</dbReference>
<dbReference type="Gene3D" id="3.30.750.24">
    <property type="entry name" value="STAS domain"/>
    <property type="match status" value="1"/>
</dbReference>
<evidence type="ECO:0000313" key="8">
    <source>
        <dbReference type="EMBL" id="OAD73301.1"/>
    </source>
</evidence>
<reference evidence="9" key="1">
    <citation type="submission" date="2015-06" db="EMBL/GenBank/DDBJ databases">
        <title>Expansion of signal transduction pathways in fungi by whole-genome duplication.</title>
        <authorList>
            <consortium name="DOE Joint Genome Institute"/>
            <person name="Corrochano L.M."/>
            <person name="Kuo A."/>
            <person name="Marcet-Houben M."/>
            <person name="Polaino S."/>
            <person name="Salamov A."/>
            <person name="Villalobos J.M."/>
            <person name="Alvarez M.I."/>
            <person name="Avalos J."/>
            <person name="Benito E.P."/>
            <person name="Benoit I."/>
            <person name="Burger G."/>
            <person name="Camino L.P."/>
            <person name="Canovas D."/>
            <person name="Cerda-Olmedo E."/>
            <person name="Cheng J.-F."/>
            <person name="Dominguez A."/>
            <person name="Elias M."/>
            <person name="Eslava A.P."/>
            <person name="Glaser F."/>
            <person name="Grimwood J."/>
            <person name="Gutierrez G."/>
            <person name="Heitman J."/>
            <person name="Henrissat B."/>
            <person name="Iturriaga E.A."/>
            <person name="Lang B.F."/>
            <person name="Lavin J.L."/>
            <person name="Lee S."/>
            <person name="Li W."/>
            <person name="Lindquist E."/>
            <person name="Lopez-Garcia S."/>
            <person name="Luque E.M."/>
            <person name="Marcos A.T."/>
            <person name="Martin J."/>
            <person name="McCluskey K."/>
            <person name="Medina H.R."/>
            <person name="Miralles-Duran A."/>
            <person name="Miyazaki A."/>
            <person name="Munoz-Torres E."/>
            <person name="Oguiza J.A."/>
            <person name="Ohm R."/>
            <person name="Olmedo M."/>
            <person name="Orejas M."/>
            <person name="Ortiz-Castellanos L."/>
            <person name="Pisabarro A.G."/>
            <person name="Rodriguez-Romero J."/>
            <person name="Ruiz-Herrera J."/>
            <person name="Ruiz-Vazquez R."/>
            <person name="Sanz C."/>
            <person name="Schackwitz W."/>
            <person name="Schmutz J."/>
            <person name="Shahriari M."/>
            <person name="Shelest E."/>
            <person name="Silva-Franco F."/>
            <person name="Soanes D."/>
            <person name="Syed K."/>
            <person name="Tagua V.G."/>
            <person name="Talbot N.J."/>
            <person name="Thon M."/>
            <person name="De vries R.P."/>
            <person name="Wiebenga A."/>
            <person name="Yadav J.S."/>
            <person name="Braun E.L."/>
            <person name="Baker S."/>
            <person name="Garre V."/>
            <person name="Horwitz B."/>
            <person name="Torres-Martinez S."/>
            <person name="Idnurm A."/>
            <person name="Herrera-Estrella A."/>
            <person name="Gabaldon T."/>
            <person name="Grigoriev I.V."/>
        </authorList>
    </citation>
    <scope>NUCLEOTIDE SEQUENCE [LARGE SCALE GENOMIC DNA]</scope>
    <source>
        <strain evidence="9">NRRL 1555(-)</strain>
    </source>
</reference>
<feature type="transmembrane region" description="Helical" evidence="6">
    <location>
        <begin position="451"/>
        <end position="468"/>
    </location>
</feature>
<name>A0A163AGB2_PHYB8</name>
<feature type="transmembrane region" description="Helical" evidence="6">
    <location>
        <begin position="372"/>
        <end position="391"/>
    </location>
</feature>
<keyword evidence="2 6" id="KW-0812">Transmembrane</keyword>
<evidence type="ECO:0000256" key="4">
    <source>
        <dbReference type="ARBA" id="ARBA00023136"/>
    </source>
</evidence>
<evidence type="ECO:0000256" key="3">
    <source>
        <dbReference type="ARBA" id="ARBA00022989"/>
    </source>
</evidence>